<sequence>MTHFFHFPRIVLVLLVGLFYLPLHTTYAQTRLYGATTYGAQGTGSLFSINPDGSDYRNEYVFPDLSYGPADRPVQASNGLFYSVTTKDGDYGYGLIFSTAPSGAYTRLHAFSAEEGAGATGLTQGPDGALYGMTTTAFYRITPDGDFRIVRSFSMSEGQAPVGSLIYRDGYFYGNTTWGGANNLGTLFRLKPDGSAFQKLRDMSEADGGRAIGQFLELNGYFYGVALGSFQSIYWSYTTPGSVFRMRPDGTEFEPVHLFASPYFPVGEVVQAPNGYLYGIARRRISADVSIYVTYKMQPDGSDYTIVGRENLDADDVFTPATNYVTDRILKSLTIGPDGLLYGFYEGLYDGGRNSYAGATVIFRIEANDEYSLVKKLSVNDHPIGSFTVGDDGLMYILTDRYISGILSSPRQSGGFFLRINPQDNSSEVVHRLGAFNGENCDAQTLIQVSDYLYGACRQGGMALGGTFFRYHIPSGTFEKLHDFDSYSFPGGKLALVDDQLYGVVINDYLHGVDISSYGSAINVYHIGLDGSNFTELTNFYPPYGGGGYARNPWSGLIYGSDGYFYIPNGGHSDASYGDDAAILKATLNGDTVTEIVSFRSEFPNDYISQYGFEPHELMEGSDDLLYAMFNSEGAYAQGALVRVSKDGSMKQNLHNFAGSDGAFPFGGLIEGPGGMLYGMTRAGGTHDLGTLFRLKTNGFDFQKLYDFSPTSGGAPVGSLTLGADGFLYGMTREEGSHDFGTLFRLKTDGSAFTLLHDFARADGIHPQGALVLVGDSTPMPSLSLEAECVEVGAAWRTESSTLASHEAFVYAPTSHFQPTGQASDRLRFTFSITQPDAYTLAARVRAISHQRNSFWVRLNGGAWQRWDLPVSPEYQWVALPFSDTALGVGAHVLEVEFREFRTHFDKLVLTPGALPTDLGPEATNCTPPPVDYAAYFEAECAQYGSNWRAKASNIAAHGAYLYVPFSSFYAPWDGSNVLYDMVTFTLPVPQRDHYTLWARVRAISHQRNSFWVRLNGGPWQRWDLPVSPEYQWVALPFSGSELLSGPNLVDFSYRESYTQLDQLFVTNTDQVPSGQGAASNCDDERPRSEPASPVAPGLVLYPNPTKDRFVLTASDVALSQAQVHVSTLEGRTLPHVPTRLQGNGWEVDLSAQPAGVYLIKVTTPDRVYTQRVVKQ</sequence>
<dbReference type="STRING" id="1075417.SAMN05421823_112189"/>
<feature type="compositionally biased region" description="Polar residues" evidence="1">
    <location>
        <begin position="1070"/>
        <end position="1079"/>
    </location>
</feature>
<evidence type="ECO:0000313" key="3">
    <source>
        <dbReference type="EMBL" id="SDM35698.1"/>
    </source>
</evidence>
<dbReference type="EMBL" id="FNFO01000012">
    <property type="protein sequence ID" value="SDM35698.1"/>
    <property type="molecule type" value="Genomic_DNA"/>
</dbReference>
<dbReference type="SUPFAM" id="SSF63829">
    <property type="entry name" value="Calcium-dependent phosphotriesterase"/>
    <property type="match status" value="1"/>
</dbReference>
<dbReference type="NCBIfam" id="TIGR03803">
    <property type="entry name" value="Gloeo_Verruco"/>
    <property type="match status" value="6"/>
</dbReference>
<dbReference type="InterPro" id="IPR026444">
    <property type="entry name" value="Secre_tail"/>
</dbReference>
<dbReference type="InterPro" id="IPR022519">
    <property type="entry name" value="Gloeo/Verruco_rpt"/>
</dbReference>
<accession>A0A1G9SJN8</accession>
<evidence type="ECO:0000313" key="4">
    <source>
        <dbReference type="Proteomes" id="UP000198510"/>
    </source>
</evidence>
<evidence type="ECO:0000256" key="1">
    <source>
        <dbReference type="SAM" id="MobiDB-lite"/>
    </source>
</evidence>
<dbReference type="AlphaFoldDB" id="A0A1G9SJN8"/>
<dbReference type="NCBIfam" id="TIGR04183">
    <property type="entry name" value="Por_Secre_tail"/>
    <property type="match status" value="1"/>
</dbReference>
<protein>
    <submittedName>
        <fullName evidence="3">Por secretion system C-terminal sorting domain-containing protein</fullName>
    </submittedName>
</protein>
<name>A0A1G9SJN8_9BACT</name>
<dbReference type="Pfam" id="PF18962">
    <property type="entry name" value="Por_Secre_tail"/>
    <property type="match status" value="1"/>
</dbReference>
<evidence type="ECO:0000259" key="2">
    <source>
        <dbReference type="Pfam" id="PF18962"/>
    </source>
</evidence>
<dbReference type="OrthoDB" id="863842at2"/>
<organism evidence="3 4">
    <name type="scientific">Catalinimonas alkaloidigena</name>
    <dbReference type="NCBI Taxonomy" id="1075417"/>
    <lineage>
        <taxon>Bacteria</taxon>
        <taxon>Pseudomonadati</taxon>
        <taxon>Bacteroidota</taxon>
        <taxon>Cytophagia</taxon>
        <taxon>Cytophagales</taxon>
        <taxon>Catalimonadaceae</taxon>
        <taxon>Catalinimonas</taxon>
    </lineage>
</organism>
<dbReference type="Proteomes" id="UP000198510">
    <property type="component" value="Unassembled WGS sequence"/>
</dbReference>
<feature type="domain" description="Secretion system C-terminal sorting" evidence="2">
    <location>
        <begin position="1101"/>
        <end position="1173"/>
    </location>
</feature>
<feature type="region of interest" description="Disordered" evidence="1">
    <location>
        <begin position="1070"/>
        <end position="1096"/>
    </location>
</feature>
<keyword evidence="4" id="KW-1185">Reference proteome</keyword>
<gene>
    <name evidence="3" type="ORF">SAMN05421823_112189</name>
</gene>
<dbReference type="Gene3D" id="2.60.120.260">
    <property type="entry name" value="Galactose-binding domain-like"/>
    <property type="match status" value="2"/>
</dbReference>
<proteinExistence type="predicted"/>
<dbReference type="RefSeq" id="WP_089687311.1">
    <property type="nucleotide sequence ID" value="NZ_FNFO01000012.1"/>
</dbReference>
<reference evidence="3 4" key="1">
    <citation type="submission" date="2016-10" db="EMBL/GenBank/DDBJ databases">
        <authorList>
            <person name="de Groot N.N."/>
        </authorList>
    </citation>
    <scope>NUCLEOTIDE SEQUENCE [LARGE SCALE GENOMIC DNA]</scope>
    <source>
        <strain evidence="3 4">DSM 25186</strain>
    </source>
</reference>